<dbReference type="EMBL" id="SRYB01000009">
    <property type="protein sequence ID" value="TGY79072.1"/>
    <property type="molecule type" value="Genomic_DNA"/>
</dbReference>
<evidence type="ECO:0000313" key="1">
    <source>
        <dbReference type="EMBL" id="TGY79072.1"/>
    </source>
</evidence>
<evidence type="ECO:0000313" key="2">
    <source>
        <dbReference type="Proteomes" id="UP000306319"/>
    </source>
</evidence>
<protein>
    <submittedName>
        <fullName evidence="1">WG repeat-containing protein</fullName>
    </submittedName>
</protein>
<accession>A0AC61RK43</accession>
<dbReference type="Proteomes" id="UP000306319">
    <property type="component" value="Unassembled WGS sequence"/>
</dbReference>
<gene>
    <name evidence="1" type="ORF">E5331_07855</name>
</gene>
<comment type="caution">
    <text evidence="1">The sequence shown here is derived from an EMBL/GenBank/DDBJ whole genome shotgun (WGS) entry which is preliminary data.</text>
</comment>
<name>A0AC61RK43_9BACT</name>
<organism evidence="1 2">
    <name type="scientific">Lepagella muris</name>
    <dbReference type="NCBI Taxonomy" id="3032870"/>
    <lineage>
        <taxon>Bacteria</taxon>
        <taxon>Pseudomonadati</taxon>
        <taxon>Bacteroidota</taxon>
        <taxon>Bacteroidia</taxon>
        <taxon>Bacteroidales</taxon>
        <taxon>Muribaculaceae</taxon>
        <taxon>Lepagella</taxon>
    </lineage>
</organism>
<proteinExistence type="predicted"/>
<sequence length="114" mass="12999">MLVVTTDHHYPSVAESGFLPYRYDNGDDYVSDGRYRIVDSDGRIGYATANNAVIIPPRFAFGFPFHNGLARVTNSGHLETVIGSDGEYHYWVSNSWYWIDKMGNRLGMEDETER</sequence>
<reference evidence="1" key="1">
    <citation type="submission" date="2019-04" db="EMBL/GenBank/DDBJ databases">
        <title>Microbes associate with the intestines of laboratory mice.</title>
        <authorList>
            <person name="Navarre W."/>
            <person name="Wong E."/>
            <person name="Huang K."/>
            <person name="Tropini C."/>
            <person name="Ng K."/>
            <person name="Yu B."/>
        </authorList>
    </citation>
    <scope>NUCLEOTIDE SEQUENCE</scope>
    <source>
        <strain evidence="1">NM04_E33</strain>
    </source>
</reference>
<keyword evidence="2" id="KW-1185">Reference proteome</keyword>